<accession>A0ACB8V493</accession>
<organism evidence="1">
    <name type="scientific">Ophidiomyces ophidiicola</name>
    <dbReference type="NCBI Taxonomy" id="1387563"/>
    <lineage>
        <taxon>Eukaryota</taxon>
        <taxon>Fungi</taxon>
        <taxon>Dikarya</taxon>
        <taxon>Ascomycota</taxon>
        <taxon>Pezizomycotina</taxon>
        <taxon>Eurotiomycetes</taxon>
        <taxon>Eurotiomycetidae</taxon>
        <taxon>Onygenales</taxon>
        <taxon>Onygenaceae</taxon>
        <taxon>Ophidiomyces</taxon>
    </lineage>
</organism>
<reference evidence="1" key="1">
    <citation type="journal article" date="2022" name="bioRxiv">
        <title>Population genetic analysis of Ophidiomyces ophidiicola, the causative agent of snake fungal disease, indicates recent introductions to the USA.</title>
        <authorList>
            <person name="Ladner J.T."/>
            <person name="Palmer J.M."/>
            <person name="Ettinger C.L."/>
            <person name="Stajich J.E."/>
            <person name="Farrell T.M."/>
            <person name="Glorioso B.M."/>
            <person name="Lawson B."/>
            <person name="Price S.J."/>
            <person name="Stengle A.G."/>
            <person name="Grear D.A."/>
            <person name="Lorch J.M."/>
        </authorList>
    </citation>
    <scope>NUCLEOTIDE SEQUENCE</scope>
    <source>
        <strain evidence="1">NWHC 24266-5</strain>
    </source>
</reference>
<protein>
    <submittedName>
        <fullName evidence="1">Uncharacterized protein</fullName>
    </submittedName>
</protein>
<sequence length="128" mass="14863">MEVSLPAEQVAEMRGERDLAQQRVAALEERVAELRRESEESAAASREREDQLRRELKESAAASREREDQLRREHEESAAGLRRELEESAAVLRRERDEFLQRAVSAEATVVTLWRVLSRTPLRRRRGV</sequence>
<proteinExistence type="predicted"/>
<dbReference type="EMBL" id="JALBCA010000007">
    <property type="protein sequence ID" value="KAI2392285.1"/>
    <property type="molecule type" value="Genomic_DNA"/>
</dbReference>
<evidence type="ECO:0000313" key="1">
    <source>
        <dbReference type="EMBL" id="KAI2392285.1"/>
    </source>
</evidence>
<name>A0ACB8V493_9EURO</name>
<gene>
    <name evidence="1" type="ORF">LOY88_000669</name>
</gene>
<comment type="caution">
    <text evidence="1">The sequence shown here is derived from an EMBL/GenBank/DDBJ whole genome shotgun (WGS) entry which is preliminary data.</text>
</comment>